<sequence>MKINKLKIFFLLFSLLQLSFSACKDNNDNPDPVDIVIENSKIFLSQGQTKTVKITSGNGDYIATTSNENVITAHAEGNEITITAVTQEDKANAMVVITDKYYKRTYIEVIVTKLSELDLDKNSEILILGSTSKAETIFTINSGNGGYRIEYLEDAQSIVTVDTENIEENGIFTVKALATGMAKLKLTDHLNKEAIIDIKVINPVSIEVDKYEITLNSVQGNDVIKILSTDPGKYSLLIENKNIIKASLSNNEIHITGKKNGSTTITVLNNNGCQSQPILVTVNGPRYAMNLSDQYFGYANFKDIALVDNSIRSCKQVTFEMSCKITGYRGLQTFMGLEGKLIIRGKNDDYKETHPIEIAGLGDNIMLESTSSFNLNEWMHIALVVDCEQSDITNKYKFYINGRQDVLKVNRNNQTHTSVDLASSTDGDRFEIGRAFGDDWRCMRGVVSEARVWTVARSSAQINDNMWNLQESTPTGLLAHWDFTAGVATNYIQDINGGKYETNLYIANAKESGSYTLTTAPANVFVDKPSL</sequence>
<feature type="chain" id="PRO_5046034794" evidence="1">
    <location>
        <begin position="25"/>
        <end position="531"/>
    </location>
</feature>
<keyword evidence="3" id="KW-1185">Reference proteome</keyword>
<organism evidence="2 3">
    <name type="scientific">Coprobacter tertius</name>
    <dbReference type="NCBI Taxonomy" id="2944915"/>
    <lineage>
        <taxon>Bacteria</taxon>
        <taxon>Pseudomonadati</taxon>
        <taxon>Bacteroidota</taxon>
        <taxon>Bacteroidia</taxon>
        <taxon>Bacteroidales</taxon>
        <taxon>Barnesiellaceae</taxon>
        <taxon>Coprobacter</taxon>
    </lineage>
</organism>
<accession>A0ABT1MEZ9</accession>
<dbReference type="EMBL" id="JANDHW010000003">
    <property type="protein sequence ID" value="MCP9611207.1"/>
    <property type="molecule type" value="Genomic_DNA"/>
</dbReference>
<dbReference type="PROSITE" id="PS51257">
    <property type="entry name" value="PROKAR_LIPOPROTEIN"/>
    <property type="match status" value="1"/>
</dbReference>
<feature type="signal peptide" evidence="1">
    <location>
        <begin position="1"/>
        <end position="24"/>
    </location>
</feature>
<dbReference type="Gene3D" id="2.60.120.200">
    <property type="match status" value="1"/>
</dbReference>
<evidence type="ECO:0000313" key="3">
    <source>
        <dbReference type="Proteomes" id="UP001205603"/>
    </source>
</evidence>
<dbReference type="InterPro" id="IPR013320">
    <property type="entry name" value="ConA-like_dom_sf"/>
</dbReference>
<name>A0ABT1MEZ9_9BACT</name>
<proteinExistence type="predicted"/>
<comment type="caution">
    <text evidence="2">The sequence shown here is derived from an EMBL/GenBank/DDBJ whole genome shotgun (WGS) entry which is preliminary data.</text>
</comment>
<evidence type="ECO:0000256" key="1">
    <source>
        <dbReference type="SAM" id="SignalP"/>
    </source>
</evidence>
<protein>
    <submittedName>
        <fullName evidence="2">Pilus assembly protein N-terminal domain-containing protein</fullName>
    </submittedName>
</protein>
<dbReference type="RefSeq" id="WP_255025918.1">
    <property type="nucleotide sequence ID" value="NZ_JANDHW010000003.1"/>
</dbReference>
<evidence type="ECO:0000313" key="2">
    <source>
        <dbReference type="EMBL" id="MCP9611207.1"/>
    </source>
</evidence>
<dbReference type="Proteomes" id="UP001205603">
    <property type="component" value="Unassembled WGS sequence"/>
</dbReference>
<gene>
    <name evidence="2" type="ORF">NMU02_03770</name>
</gene>
<dbReference type="SUPFAM" id="SSF49899">
    <property type="entry name" value="Concanavalin A-like lectins/glucanases"/>
    <property type="match status" value="1"/>
</dbReference>
<reference evidence="2 3" key="1">
    <citation type="submission" date="2022-07" db="EMBL/GenBank/DDBJ databases">
        <title>Fecal culturing of patients with breast cancer.</title>
        <authorList>
            <person name="Teng N.M.Y."/>
            <person name="Kiu R."/>
            <person name="Evans R."/>
            <person name="Baker D.J."/>
            <person name="Zenner C."/>
            <person name="Robinson S.D."/>
            <person name="Hall L.J."/>
        </authorList>
    </citation>
    <scope>NUCLEOTIDE SEQUENCE [LARGE SCALE GENOMIC DNA]</scope>
    <source>
        <strain evidence="2 3">LH1063</strain>
    </source>
</reference>
<keyword evidence="1" id="KW-0732">Signal</keyword>
<dbReference type="Pfam" id="PF13385">
    <property type="entry name" value="Laminin_G_3"/>
    <property type="match status" value="1"/>
</dbReference>